<dbReference type="GO" id="GO:0009617">
    <property type="term" value="P:response to bacterium"/>
    <property type="evidence" value="ECO:0007669"/>
    <property type="project" value="InterPro"/>
</dbReference>
<sequence>MGSSSDRLFNRQRTIHQIFGGKIVADVVLWRQRNITMGILLMILTVWLVFEQSGYTLLSLTSSVLLLLITILFVWSKAASLLNRPAPPLPDMYLSEELVAEVGELARKNINVLVLVCRNVALGKDSRLFLRVAACLLLISVVGGFTDIVSLCYFSLVLLLTIPALYERYNDQIDTLFMCAYKTLQRIRVKWDYYITMIRKLDLEKLQ</sequence>
<evidence type="ECO:0000256" key="6">
    <source>
        <dbReference type="RuleBase" id="RU363132"/>
    </source>
</evidence>
<accession>A0A9R0JSC7</accession>
<keyword evidence="2 6" id="KW-0812">Transmembrane</keyword>
<dbReference type="GeneID" id="110784637"/>
<keyword evidence="4 6" id="KW-1133">Transmembrane helix</keyword>
<dbReference type="Proteomes" id="UP000813463">
    <property type="component" value="Chromosome 5"/>
</dbReference>
<reference evidence="9" key="2">
    <citation type="submission" date="2025-08" db="UniProtKB">
        <authorList>
            <consortium name="RefSeq"/>
        </authorList>
    </citation>
    <scope>IDENTIFICATION</scope>
    <source>
        <tissue evidence="9">Leaf</tissue>
    </source>
</reference>
<evidence type="ECO:0000259" key="7">
    <source>
        <dbReference type="PROSITE" id="PS50845"/>
    </source>
</evidence>
<keyword evidence="3 6" id="KW-0256">Endoplasmic reticulum</keyword>
<evidence type="ECO:0000256" key="5">
    <source>
        <dbReference type="ARBA" id="ARBA00023136"/>
    </source>
</evidence>
<dbReference type="InterPro" id="IPR003388">
    <property type="entry name" value="Reticulon"/>
</dbReference>
<dbReference type="PANTHER" id="PTHR10994:SF65">
    <property type="entry name" value="RETICULON-LIKE PROTEIN B12"/>
    <property type="match status" value="1"/>
</dbReference>
<keyword evidence="8" id="KW-1185">Reference proteome</keyword>
<feature type="transmembrane region" description="Helical" evidence="6">
    <location>
        <begin position="34"/>
        <end position="50"/>
    </location>
</feature>
<evidence type="ECO:0000256" key="3">
    <source>
        <dbReference type="ARBA" id="ARBA00022824"/>
    </source>
</evidence>
<dbReference type="Pfam" id="PF02453">
    <property type="entry name" value="Reticulon"/>
    <property type="match status" value="1"/>
</dbReference>
<dbReference type="InterPro" id="IPR045064">
    <property type="entry name" value="Reticulon-like"/>
</dbReference>
<name>A0A9R0JSC7_SPIOL</name>
<protein>
    <recommendedName>
        <fullName evidence="6">Reticulon-like protein</fullName>
    </recommendedName>
</protein>
<feature type="transmembrane region" description="Helical" evidence="6">
    <location>
        <begin position="56"/>
        <end position="75"/>
    </location>
</feature>
<dbReference type="PROSITE" id="PS50845">
    <property type="entry name" value="RETICULON"/>
    <property type="match status" value="1"/>
</dbReference>
<evidence type="ECO:0000313" key="8">
    <source>
        <dbReference type="Proteomes" id="UP000813463"/>
    </source>
</evidence>
<dbReference type="KEGG" id="soe:110784637"/>
<dbReference type="GO" id="GO:0005789">
    <property type="term" value="C:endoplasmic reticulum membrane"/>
    <property type="evidence" value="ECO:0007669"/>
    <property type="project" value="UniProtKB-SubCell"/>
</dbReference>
<gene>
    <name evidence="9" type="primary">LOC110784637</name>
</gene>
<evidence type="ECO:0000256" key="1">
    <source>
        <dbReference type="ARBA" id="ARBA00004477"/>
    </source>
</evidence>
<comment type="subcellular location">
    <subcellularLocation>
        <location evidence="1 6">Endoplasmic reticulum membrane</location>
        <topology evidence="1 6">Multi-pass membrane protein</topology>
    </subcellularLocation>
</comment>
<dbReference type="PANTHER" id="PTHR10994">
    <property type="entry name" value="RETICULON"/>
    <property type="match status" value="1"/>
</dbReference>
<keyword evidence="5 6" id="KW-0472">Membrane</keyword>
<dbReference type="OrthoDB" id="567788at2759"/>
<proteinExistence type="predicted"/>
<feature type="transmembrane region" description="Helical" evidence="6">
    <location>
        <begin position="128"/>
        <end position="156"/>
    </location>
</feature>
<reference evidence="8" key="1">
    <citation type="journal article" date="2021" name="Nat. Commun.">
        <title>Genomic analyses provide insights into spinach domestication and the genetic basis of agronomic traits.</title>
        <authorList>
            <person name="Cai X."/>
            <person name="Sun X."/>
            <person name="Xu C."/>
            <person name="Sun H."/>
            <person name="Wang X."/>
            <person name="Ge C."/>
            <person name="Zhang Z."/>
            <person name="Wang Q."/>
            <person name="Fei Z."/>
            <person name="Jiao C."/>
            <person name="Wang Q."/>
        </authorList>
    </citation>
    <scope>NUCLEOTIDE SEQUENCE [LARGE SCALE GENOMIC DNA]</scope>
    <source>
        <strain evidence="8">cv. Varoflay</strain>
    </source>
</reference>
<dbReference type="AlphaFoldDB" id="A0A9R0JSC7"/>
<evidence type="ECO:0000313" key="9">
    <source>
        <dbReference type="RefSeq" id="XP_021844785.1"/>
    </source>
</evidence>
<dbReference type="RefSeq" id="XP_021844785.1">
    <property type="nucleotide sequence ID" value="XM_021989093.2"/>
</dbReference>
<evidence type="ECO:0000256" key="2">
    <source>
        <dbReference type="ARBA" id="ARBA00022692"/>
    </source>
</evidence>
<organism evidence="8 9">
    <name type="scientific">Spinacia oleracea</name>
    <name type="common">Spinach</name>
    <dbReference type="NCBI Taxonomy" id="3562"/>
    <lineage>
        <taxon>Eukaryota</taxon>
        <taxon>Viridiplantae</taxon>
        <taxon>Streptophyta</taxon>
        <taxon>Embryophyta</taxon>
        <taxon>Tracheophyta</taxon>
        <taxon>Spermatophyta</taxon>
        <taxon>Magnoliopsida</taxon>
        <taxon>eudicotyledons</taxon>
        <taxon>Gunneridae</taxon>
        <taxon>Pentapetalae</taxon>
        <taxon>Caryophyllales</taxon>
        <taxon>Chenopodiaceae</taxon>
        <taxon>Chenopodioideae</taxon>
        <taxon>Anserineae</taxon>
        <taxon>Spinacia</taxon>
    </lineage>
</organism>
<feature type="domain" description="Reticulon" evidence="7">
    <location>
        <begin position="24"/>
        <end position="207"/>
    </location>
</feature>
<evidence type="ECO:0000256" key="4">
    <source>
        <dbReference type="ARBA" id="ARBA00022989"/>
    </source>
</evidence>